<dbReference type="PANTHER" id="PTHR43235:SF1">
    <property type="entry name" value="GLUTAMINE AMIDOTRANSFERASE PB2B2.05-RELATED"/>
    <property type="match status" value="1"/>
</dbReference>
<accession>Q2RWP0</accession>
<dbReference type="AlphaFoldDB" id="Q2RWP0"/>
<dbReference type="PATRIC" id="fig|269796.9.peg.707"/>
<dbReference type="InterPro" id="IPR044668">
    <property type="entry name" value="PuuD-like"/>
</dbReference>
<evidence type="ECO:0000313" key="1">
    <source>
        <dbReference type="EMBL" id="ABC21455.1"/>
    </source>
</evidence>
<name>Q2RWP0_RHORT</name>
<sequence length="242" mass="25499">MTRPVIGITADSEEEGGGYSAMPWYAIRHNYCDSVAKAGGLPVILPHNAEVAEDFLGLIDGLLITGGAFDVDPALFGEAHRHQTVVLKQRRTAFELAILRGALAADMPILGICGGQQLLAVALGGRLIQHIPDVIKDGLAHEQPNPRTEVGHEISVTPGSLLHRITGVEVFGVNSAHHQAVESVPAPVIVDARAADGVIEGVEDPSRRFCLGVQWHPEYAISAADTAIFDAFVAASRGGEGA</sequence>
<dbReference type="CDD" id="cd01745">
    <property type="entry name" value="GATase1_2"/>
    <property type="match status" value="1"/>
</dbReference>
<keyword evidence="1" id="KW-0315">Glutamine amidotransferase</keyword>
<proteinExistence type="predicted"/>
<reference evidence="1 2" key="1">
    <citation type="journal article" date="2011" name="Stand. Genomic Sci.">
        <title>Complete genome sequence of Rhodospirillum rubrum type strain (S1).</title>
        <authorList>
            <person name="Munk A.C."/>
            <person name="Copeland A."/>
            <person name="Lucas S."/>
            <person name="Lapidus A."/>
            <person name="Del Rio T.G."/>
            <person name="Barry K."/>
            <person name="Detter J.C."/>
            <person name="Hammon N."/>
            <person name="Israni S."/>
            <person name="Pitluck S."/>
            <person name="Brettin T."/>
            <person name="Bruce D."/>
            <person name="Han C."/>
            <person name="Tapia R."/>
            <person name="Gilna P."/>
            <person name="Schmutz J."/>
            <person name="Larimer F."/>
            <person name="Land M."/>
            <person name="Kyrpides N.C."/>
            <person name="Mavromatis K."/>
            <person name="Richardson P."/>
            <person name="Rohde M."/>
            <person name="Goker M."/>
            <person name="Klenk H.P."/>
            <person name="Zhang Y."/>
            <person name="Roberts G.P."/>
            <person name="Reslewic S."/>
            <person name="Schwartz D.C."/>
        </authorList>
    </citation>
    <scope>NUCLEOTIDE SEQUENCE [LARGE SCALE GENOMIC DNA]</scope>
    <source>
        <strain evidence="2">ATCC 11170 / ATH 1.1.1 / DSM 467 / LMG 4362 / NCIMB 8255 / S1</strain>
    </source>
</reference>
<dbReference type="GO" id="GO:0005829">
    <property type="term" value="C:cytosol"/>
    <property type="evidence" value="ECO:0007669"/>
    <property type="project" value="TreeGrafter"/>
</dbReference>
<dbReference type="STRING" id="269796.Rru_A0651"/>
<dbReference type="Pfam" id="PF07722">
    <property type="entry name" value="Peptidase_C26"/>
    <property type="match status" value="1"/>
</dbReference>
<keyword evidence="2" id="KW-1185">Reference proteome</keyword>
<dbReference type="GO" id="GO:0033969">
    <property type="term" value="F:gamma-glutamyl-gamma-aminobutyrate hydrolase activity"/>
    <property type="evidence" value="ECO:0007669"/>
    <property type="project" value="TreeGrafter"/>
</dbReference>
<evidence type="ECO:0000313" key="2">
    <source>
        <dbReference type="Proteomes" id="UP000001929"/>
    </source>
</evidence>
<dbReference type="InterPro" id="IPR011697">
    <property type="entry name" value="Peptidase_C26"/>
</dbReference>
<dbReference type="HOGENOM" id="CLU_030756_2_0_5"/>
<dbReference type="SUPFAM" id="SSF52317">
    <property type="entry name" value="Class I glutamine amidotransferase-like"/>
    <property type="match status" value="1"/>
</dbReference>
<dbReference type="PROSITE" id="PS51273">
    <property type="entry name" value="GATASE_TYPE_1"/>
    <property type="match status" value="1"/>
</dbReference>
<dbReference type="KEGG" id="rru:Rru_A0651"/>
<protein>
    <submittedName>
        <fullName evidence="1">Glutamine amidotransferase class-I</fullName>
    </submittedName>
</protein>
<dbReference type="Gene3D" id="3.40.50.880">
    <property type="match status" value="1"/>
</dbReference>
<dbReference type="RefSeq" id="WP_011388409.1">
    <property type="nucleotide sequence ID" value="NC_007643.1"/>
</dbReference>
<dbReference type="EMBL" id="CP000230">
    <property type="protein sequence ID" value="ABC21455.1"/>
    <property type="molecule type" value="Genomic_DNA"/>
</dbReference>
<dbReference type="InterPro" id="IPR029062">
    <property type="entry name" value="Class_I_gatase-like"/>
</dbReference>
<dbReference type="PhylomeDB" id="Q2RWP0"/>
<dbReference type="EnsemblBacteria" id="ABC21455">
    <property type="protein sequence ID" value="ABC21455"/>
    <property type="gene ID" value="Rru_A0651"/>
</dbReference>
<dbReference type="eggNOG" id="COG2071">
    <property type="taxonomic scope" value="Bacteria"/>
</dbReference>
<dbReference type="PANTHER" id="PTHR43235">
    <property type="entry name" value="GLUTAMINE AMIDOTRANSFERASE PB2B2.05-RELATED"/>
    <property type="match status" value="1"/>
</dbReference>
<dbReference type="Proteomes" id="UP000001929">
    <property type="component" value="Chromosome"/>
</dbReference>
<gene>
    <name evidence="1" type="ordered locus">Rru_A0651</name>
</gene>
<dbReference type="GO" id="GO:0006598">
    <property type="term" value="P:polyamine catabolic process"/>
    <property type="evidence" value="ECO:0007669"/>
    <property type="project" value="TreeGrafter"/>
</dbReference>
<organism evidence="1 2">
    <name type="scientific">Rhodospirillum rubrum (strain ATCC 11170 / ATH 1.1.1 / DSM 467 / LMG 4362 / NCIMB 8255 / S1)</name>
    <dbReference type="NCBI Taxonomy" id="269796"/>
    <lineage>
        <taxon>Bacteria</taxon>
        <taxon>Pseudomonadati</taxon>
        <taxon>Pseudomonadota</taxon>
        <taxon>Alphaproteobacteria</taxon>
        <taxon>Rhodospirillales</taxon>
        <taxon>Rhodospirillaceae</taxon>
        <taxon>Rhodospirillum</taxon>
    </lineage>
</organism>